<evidence type="ECO:0000313" key="1">
    <source>
        <dbReference type="EMBL" id="TPE45185.1"/>
    </source>
</evidence>
<dbReference type="EMBL" id="VFRQ01000002">
    <property type="protein sequence ID" value="TPE45185.1"/>
    <property type="molecule type" value="Genomic_DNA"/>
</dbReference>
<evidence type="ECO:0000313" key="2">
    <source>
        <dbReference type="Proteomes" id="UP000316727"/>
    </source>
</evidence>
<name>A0A501W9P2_9BACT</name>
<sequence>MKQILLLAAVVILVSCGGQQEKAPAVADNPEPVKAEERSEAQFETITFSIFPALGEENISKDVEITADGKFFYRLREVHEVSIKANYTGELDSLDLNEVYNLYSSIDLNHLKQVRYDGFDMAFYSLRITMYNGEVQMKTTLNDDIEKCVRTLLKLIENQNMKKSSNHKFSTAKDVLLPPPGVVYTEAELDSL</sequence>
<accession>A0A501W9P2</accession>
<gene>
    <name evidence="1" type="ORF">FJM65_03865</name>
</gene>
<comment type="caution">
    <text evidence="1">The sequence shown here is derived from an EMBL/GenBank/DDBJ whole genome shotgun (WGS) entry which is preliminary data.</text>
</comment>
<dbReference type="Proteomes" id="UP000316727">
    <property type="component" value="Unassembled WGS sequence"/>
</dbReference>
<keyword evidence="2" id="KW-1185">Reference proteome</keyword>
<dbReference type="PROSITE" id="PS51257">
    <property type="entry name" value="PROKAR_LIPOPROTEIN"/>
    <property type="match status" value="1"/>
</dbReference>
<protein>
    <submittedName>
        <fullName evidence="1">Uncharacterized protein</fullName>
    </submittedName>
</protein>
<dbReference type="AlphaFoldDB" id="A0A501W9P2"/>
<dbReference type="RefSeq" id="WP_140619643.1">
    <property type="nucleotide sequence ID" value="NZ_VFRQ01000002.1"/>
</dbReference>
<organism evidence="1 2">
    <name type="scientific">Pontibacter mangrovi</name>
    <dbReference type="NCBI Taxonomy" id="2589816"/>
    <lineage>
        <taxon>Bacteria</taxon>
        <taxon>Pseudomonadati</taxon>
        <taxon>Bacteroidota</taxon>
        <taxon>Cytophagia</taxon>
        <taxon>Cytophagales</taxon>
        <taxon>Hymenobacteraceae</taxon>
        <taxon>Pontibacter</taxon>
    </lineage>
</organism>
<proteinExistence type="predicted"/>
<dbReference type="OrthoDB" id="852463at2"/>
<reference evidence="1 2" key="1">
    <citation type="submission" date="2019-06" db="EMBL/GenBank/DDBJ databases">
        <title>A novel bacterium of genus Pontibacter, isolated from marine sediment.</title>
        <authorList>
            <person name="Huang H."/>
            <person name="Mo K."/>
            <person name="Hu Y."/>
        </authorList>
    </citation>
    <scope>NUCLEOTIDE SEQUENCE [LARGE SCALE GENOMIC DNA]</scope>
    <source>
        <strain evidence="1 2">HB172049</strain>
    </source>
</reference>